<comment type="caution">
    <text evidence="1">The sequence shown here is derived from an EMBL/GenBank/DDBJ whole genome shotgun (WGS) entry which is preliminary data.</text>
</comment>
<organism evidence="1 2">
    <name type="scientific">Thalassolituus pacificus</name>
    <dbReference type="NCBI Taxonomy" id="2975440"/>
    <lineage>
        <taxon>Bacteria</taxon>
        <taxon>Pseudomonadati</taxon>
        <taxon>Pseudomonadota</taxon>
        <taxon>Gammaproteobacteria</taxon>
        <taxon>Oceanospirillales</taxon>
        <taxon>Oceanospirillaceae</taxon>
        <taxon>Thalassolituus</taxon>
    </lineage>
</organism>
<dbReference type="EMBL" id="JAOANI010000028">
    <property type="protein sequence ID" value="MCT7360328.1"/>
    <property type="molecule type" value="Genomic_DNA"/>
</dbReference>
<reference evidence="1" key="1">
    <citation type="journal article" date="2022" name="Front. Microbiol.">
        <title>Genome-based taxonomic rearrangement of Oceanobacter-related bacteria including the description of Thalassolituus hydrocarbonoclasticus sp. nov. and Thalassolituus pacificus sp. nov. and emended description of the genus Thalassolituus.</title>
        <authorList>
            <person name="Dong C."/>
            <person name="Wei L."/>
            <person name="Wang J."/>
            <person name="Lai Q."/>
            <person name="Huang Z."/>
            <person name="Shao Z."/>
        </authorList>
    </citation>
    <scope>NUCLEOTIDE SEQUENCE</scope>
    <source>
        <strain evidence="1">59MF3M-4</strain>
    </source>
</reference>
<dbReference type="Proteomes" id="UP001147830">
    <property type="component" value="Unassembled WGS sequence"/>
</dbReference>
<evidence type="ECO:0000313" key="2">
    <source>
        <dbReference type="Proteomes" id="UP001147830"/>
    </source>
</evidence>
<reference evidence="1" key="2">
    <citation type="submission" date="2022-08" db="EMBL/GenBank/DDBJ databases">
        <authorList>
            <person name="Dong C."/>
        </authorList>
    </citation>
    <scope>NUCLEOTIDE SEQUENCE</scope>
    <source>
        <strain evidence="1">59MF3M-4</strain>
    </source>
</reference>
<sequence>MNPLQQIAELFSTILSAQFGSLSLDELMSGEYQVGFASLDFFSLEPFAQYLHHVPQERCAIYPSVDEMDTTADGIIVVAMKEGQLRASKWLMGDDVSYDTAFYQVGDWACRQQIYRNGDDVKPIVIEFLKKDAEGYPLTFITAREYGVKVSDYEWSAAGVRIIERSARMPDVGVAPELTPYMESLVEFSVDGEVEVIRNLTQNSIVYDRSYEALSLQEMLEQARSALHDKILADLQAAPVANTVGCFLFEYSDQGPLPPTIALIQPHEITDSGDDYPLLWLNAPDCELFTEDDFDGIRLHGEHDALFDRINAQIEELDYEQAEQIMVDFYLTLCRQLETSLRASRLLTVTADFFVTAREFSACNEATFLQQLWPQERWQPLAAALEQFEAAQAKWQEEMIRSIGRESGHAGMDSSQ</sequence>
<dbReference type="AlphaFoldDB" id="A0A9X2WH78"/>
<name>A0A9X2WH78_9GAMM</name>
<proteinExistence type="predicted"/>
<keyword evidence="2" id="KW-1185">Reference proteome</keyword>
<dbReference type="RefSeq" id="WP_260977166.1">
    <property type="nucleotide sequence ID" value="NZ_JAOANI010000028.1"/>
</dbReference>
<gene>
    <name evidence="1" type="ORF">NYR02_15000</name>
</gene>
<accession>A0A9X2WH78</accession>
<protein>
    <submittedName>
        <fullName evidence="1">Uncharacterized protein</fullName>
    </submittedName>
</protein>
<evidence type="ECO:0000313" key="1">
    <source>
        <dbReference type="EMBL" id="MCT7360328.1"/>
    </source>
</evidence>